<dbReference type="EMBL" id="CAJOAZ010025199">
    <property type="protein sequence ID" value="CAF4391119.1"/>
    <property type="molecule type" value="Genomic_DNA"/>
</dbReference>
<comment type="caution">
    <text evidence="1">The sequence shown here is derived from an EMBL/GenBank/DDBJ whole genome shotgun (WGS) entry which is preliminary data.</text>
</comment>
<reference evidence="1" key="1">
    <citation type="submission" date="2021-02" db="EMBL/GenBank/DDBJ databases">
        <authorList>
            <person name="Nowell W R."/>
        </authorList>
    </citation>
    <scope>NUCLEOTIDE SEQUENCE</scope>
</reference>
<evidence type="ECO:0000313" key="2">
    <source>
        <dbReference type="Proteomes" id="UP000663844"/>
    </source>
</evidence>
<name>A0A820NGJ0_9BILA</name>
<accession>A0A820NGJ0</accession>
<protein>
    <submittedName>
        <fullName evidence="1">Uncharacterized protein</fullName>
    </submittedName>
</protein>
<dbReference type="Proteomes" id="UP000663844">
    <property type="component" value="Unassembled WGS sequence"/>
</dbReference>
<proteinExistence type="predicted"/>
<dbReference type="AlphaFoldDB" id="A0A820NGJ0"/>
<sequence>TSLLNYVEITIDPAIVAILDVRFFKTWQTIWRKIRTFRHRVVTPVAIIAPNKNVT</sequence>
<evidence type="ECO:0000313" key="1">
    <source>
        <dbReference type="EMBL" id="CAF4391119.1"/>
    </source>
</evidence>
<feature type="non-terminal residue" evidence="1">
    <location>
        <position position="1"/>
    </location>
</feature>
<organism evidence="1 2">
    <name type="scientific">Adineta steineri</name>
    <dbReference type="NCBI Taxonomy" id="433720"/>
    <lineage>
        <taxon>Eukaryota</taxon>
        <taxon>Metazoa</taxon>
        <taxon>Spiralia</taxon>
        <taxon>Gnathifera</taxon>
        <taxon>Rotifera</taxon>
        <taxon>Eurotatoria</taxon>
        <taxon>Bdelloidea</taxon>
        <taxon>Adinetida</taxon>
        <taxon>Adinetidae</taxon>
        <taxon>Adineta</taxon>
    </lineage>
</organism>
<gene>
    <name evidence="1" type="ORF">OXD698_LOCUS50910</name>
</gene>